<dbReference type="EMBL" id="JACXWY010000003">
    <property type="protein sequence ID" value="MBD3845308.1"/>
    <property type="molecule type" value="Genomic_DNA"/>
</dbReference>
<organism evidence="9 10">
    <name type="scientific">Bosea spartocytisi</name>
    <dbReference type="NCBI Taxonomy" id="2773451"/>
    <lineage>
        <taxon>Bacteria</taxon>
        <taxon>Pseudomonadati</taxon>
        <taxon>Pseudomonadota</taxon>
        <taxon>Alphaproteobacteria</taxon>
        <taxon>Hyphomicrobiales</taxon>
        <taxon>Boseaceae</taxon>
        <taxon>Bosea</taxon>
    </lineage>
</organism>
<keyword evidence="10" id="KW-1185">Reference proteome</keyword>
<name>A0A927I0E4_9HYPH</name>
<dbReference type="GO" id="GO:0001682">
    <property type="term" value="P:tRNA 5'-leader removal"/>
    <property type="evidence" value="ECO:0007669"/>
    <property type="project" value="UniProtKB-UniRule"/>
</dbReference>
<dbReference type="Pfam" id="PF00825">
    <property type="entry name" value="Ribonuclease_P"/>
    <property type="match status" value="1"/>
</dbReference>
<accession>A0A927I0E4</accession>
<keyword evidence="2 6" id="KW-0540">Nuclease</keyword>
<dbReference type="NCBIfam" id="TIGR00188">
    <property type="entry name" value="rnpA"/>
    <property type="match status" value="1"/>
</dbReference>
<evidence type="ECO:0000256" key="8">
    <source>
        <dbReference type="SAM" id="MobiDB-lite"/>
    </source>
</evidence>
<dbReference type="AlphaFoldDB" id="A0A927I0E4"/>
<dbReference type="GO" id="GO:0042781">
    <property type="term" value="F:3'-tRNA processing endoribonuclease activity"/>
    <property type="evidence" value="ECO:0007669"/>
    <property type="project" value="TreeGrafter"/>
</dbReference>
<dbReference type="EC" id="3.1.26.5" evidence="6 7"/>
<dbReference type="HAMAP" id="MF_00227">
    <property type="entry name" value="RNase_P"/>
    <property type="match status" value="1"/>
</dbReference>
<dbReference type="Gene3D" id="3.30.230.10">
    <property type="match status" value="1"/>
</dbReference>
<evidence type="ECO:0000256" key="1">
    <source>
        <dbReference type="ARBA" id="ARBA00022694"/>
    </source>
</evidence>
<keyword evidence="1 6" id="KW-0819">tRNA processing</keyword>
<dbReference type="PANTHER" id="PTHR33992:SF1">
    <property type="entry name" value="RIBONUCLEASE P PROTEIN COMPONENT"/>
    <property type="match status" value="1"/>
</dbReference>
<dbReference type="InterPro" id="IPR000100">
    <property type="entry name" value="RNase_P"/>
</dbReference>
<evidence type="ECO:0000256" key="3">
    <source>
        <dbReference type="ARBA" id="ARBA00022759"/>
    </source>
</evidence>
<evidence type="ECO:0000313" key="10">
    <source>
        <dbReference type="Proteomes" id="UP000619295"/>
    </source>
</evidence>
<dbReference type="PANTHER" id="PTHR33992">
    <property type="entry name" value="RIBONUCLEASE P PROTEIN COMPONENT"/>
    <property type="match status" value="1"/>
</dbReference>
<comment type="function">
    <text evidence="6">RNaseP catalyzes the removal of the 5'-leader sequence from pre-tRNA to produce the mature 5'-terminus. It can also cleave other RNA substrates such as 4.5S RNA. The protein component plays an auxiliary but essential role in vivo by binding to the 5'-leader sequence and broadening the substrate specificity of the ribozyme.</text>
</comment>
<keyword evidence="4 6" id="KW-0378">Hydrolase</keyword>
<dbReference type="GO" id="GO:0030677">
    <property type="term" value="C:ribonuclease P complex"/>
    <property type="evidence" value="ECO:0007669"/>
    <property type="project" value="TreeGrafter"/>
</dbReference>
<dbReference type="RefSeq" id="WP_038364781.1">
    <property type="nucleotide sequence ID" value="NZ_JACXWY010000003.1"/>
</dbReference>
<sequence>MRLARLTQRKEFLAAAEHGRRFRSSVFTVQVRDAAAEDGRDGKAARGLRLGLTASRKTGNAVKRNRIRRRLRAAAAKALAAQTDRPCDVVIIARAEVLGADFGHLVADLSIAIDRARPQKPQADRRRAGTARGTPPSSSVSSA</sequence>
<dbReference type="InterPro" id="IPR020568">
    <property type="entry name" value="Ribosomal_Su5_D2-typ_SF"/>
</dbReference>
<dbReference type="SUPFAM" id="SSF54211">
    <property type="entry name" value="Ribosomal protein S5 domain 2-like"/>
    <property type="match status" value="1"/>
</dbReference>
<comment type="similarity">
    <text evidence="6">Belongs to the RnpA family.</text>
</comment>
<comment type="catalytic activity">
    <reaction evidence="6">
        <text>Endonucleolytic cleavage of RNA, removing 5'-extranucleotides from tRNA precursor.</text>
        <dbReference type="EC" id="3.1.26.5"/>
    </reaction>
</comment>
<proteinExistence type="inferred from homology"/>
<feature type="region of interest" description="Disordered" evidence="8">
    <location>
        <begin position="116"/>
        <end position="143"/>
    </location>
</feature>
<dbReference type="InterPro" id="IPR014721">
    <property type="entry name" value="Ribsml_uS5_D2-typ_fold_subgr"/>
</dbReference>
<evidence type="ECO:0000256" key="6">
    <source>
        <dbReference type="HAMAP-Rule" id="MF_00227"/>
    </source>
</evidence>
<gene>
    <name evidence="6 9" type="primary">rnpA</name>
    <name evidence="9" type="ORF">IED13_06345</name>
</gene>
<evidence type="ECO:0000256" key="4">
    <source>
        <dbReference type="ARBA" id="ARBA00022801"/>
    </source>
</evidence>
<comment type="caution">
    <text evidence="9">The sequence shown here is derived from an EMBL/GenBank/DDBJ whole genome shotgun (WGS) entry which is preliminary data.</text>
</comment>
<feature type="compositionally biased region" description="Basic and acidic residues" evidence="8">
    <location>
        <begin position="116"/>
        <end position="127"/>
    </location>
</feature>
<dbReference type="GO" id="GO:0000049">
    <property type="term" value="F:tRNA binding"/>
    <property type="evidence" value="ECO:0007669"/>
    <property type="project" value="UniProtKB-UniRule"/>
</dbReference>
<dbReference type="Proteomes" id="UP000619295">
    <property type="component" value="Unassembled WGS sequence"/>
</dbReference>
<evidence type="ECO:0000256" key="5">
    <source>
        <dbReference type="ARBA" id="ARBA00022884"/>
    </source>
</evidence>
<protein>
    <recommendedName>
        <fullName evidence="6 7">Ribonuclease P protein component</fullName>
        <shortName evidence="6">RNase P protein</shortName>
        <shortName evidence="6">RNaseP protein</shortName>
        <ecNumber evidence="6 7">3.1.26.5</ecNumber>
    </recommendedName>
    <alternativeName>
        <fullName evidence="6">Protein C5</fullName>
    </alternativeName>
</protein>
<evidence type="ECO:0000256" key="7">
    <source>
        <dbReference type="NCBIfam" id="TIGR00188"/>
    </source>
</evidence>
<keyword evidence="5 6" id="KW-0694">RNA-binding</keyword>
<evidence type="ECO:0000256" key="2">
    <source>
        <dbReference type="ARBA" id="ARBA00022722"/>
    </source>
</evidence>
<reference evidence="9" key="1">
    <citation type="submission" date="2020-09" db="EMBL/GenBank/DDBJ databases">
        <title>Bosea spartocytisi sp. nov. a root nodule endophyte of Spartocytisus supranubius in the high mountain ecosystem fo the Teide National Park (Canary Islands, Spain).</title>
        <authorList>
            <person name="Pulido-Suarez L."/>
            <person name="Peix A."/>
            <person name="Igual J.M."/>
            <person name="Socas-Perez N."/>
            <person name="Velazquez E."/>
            <person name="Flores-Felix J.D."/>
            <person name="Leon-Barrios M."/>
        </authorList>
    </citation>
    <scope>NUCLEOTIDE SEQUENCE</scope>
    <source>
        <strain evidence="9">SSUT16</strain>
    </source>
</reference>
<keyword evidence="3 6" id="KW-0255">Endonuclease</keyword>
<dbReference type="GO" id="GO:0004526">
    <property type="term" value="F:ribonuclease P activity"/>
    <property type="evidence" value="ECO:0007669"/>
    <property type="project" value="UniProtKB-UniRule"/>
</dbReference>
<comment type="subunit">
    <text evidence="6">Consists of a catalytic RNA component (M1 or rnpB) and a protein subunit.</text>
</comment>
<evidence type="ECO:0000313" key="9">
    <source>
        <dbReference type="EMBL" id="MBD3845308.1"/>
    </source>
</evidence>